<name>A0A9K3D6L7_9EUKA</name>
<dbReference type="AlphaFoldDB" id="A0A9K3D6L7"/>
<evidence type="ECO:0000313" key="2">
    <source>
        <dbReference type="EMBL" id="GIQ90093.1"/>
    </source>
</evidence>
<reference evidence="2 3" key="1">
    <citation type="journal article" date="2018" name="PLoS ONE">
        <title>The draft genome of Kipferlia bialata reveals reductive genome evolution in fornicate parasites.</title>
        <authorList>
            <person name="Tanifuji G."/>
            <person name="Takabayashi S."/>
            <person name="Kume K."/>
            <person name="Takagi M."/>
            <person name="Nakayama T."/>
            <person name="Kamikawa R."/>
            <person name="Inagaki Y."/>
            <person name="Hashimoto T."/>
        </authorList>
    </citation>
    <scope>NUCLEOTIDE SEQUENCE [LARGE SCALE GENOMIC DNA]</scope>
    <source>
        <strain evidence="2">NY0173</strain>
    </source>
</reference>
<sequence>MWNSSFDSVTFSIKGIQDILSFLVTWIGHAVLFFVRLFATLYDLTEVSTSVTVLAIIDLA</sequence>
<keyword evidence="1" id="KW-0472">Membrane</keyword>
<keyword evidence="1" id="KW-0812">Transmembrane</keyword>
<accession>A0A9K3D6L7</accession>
<feature type="non-terminal residue" evidence="2">
    <location>
        <position position="1"/>
    </location>
</feature>
<gene>
    <name evidence="2" type="ORF">KIPB_012751</name>
</gene>
<dbReference type="EMBL" id="BDIP01005754">
    <property type="protein sequence ID" value="GIQ90093.1"/>
    <property type="molecule type" value="Genomic_DNA"/>
</dbReference>
<dbReference type="Proteomes" id="UP000265618">
    <property type="component" value="Unassembled WGS sequence"/>
</dbReference>
<protein>
    <submittedName>
        <fullName evidence="2">Uncharacterized protein</fullName>
    </submittedName>
</protein>
<proteinExistence type="predicted"/>
<keyword evidence="1" id="KW-1133">Transmembrane helix</keyword>
<comment type="caution">
    <text evidence="2">The sequence shown here is derived from an EMBL/GenBank/DDBJ whole genome shotgun (WGS) entry which is preliminary data.</text>
</comment>
<evidence type="ECO:0000256" key="1">
    <source>
        <dbReference type="SAM" id="Phobius"/>
    </source>
</evidence>
<keyword evidence="3" id="KW-1185">Reference proteome</keyword>
<organism evidence="2 3">
    <name type="scientific">Kipferlia bialata</name>
    <dbReference type="NCBI Taxonomy" id="797122"/>
    <lineage>
        <taxon>Eukaryota</taxon>
        <taxon>Metamonada</taxon>
        <taxon>Carpediemonas-like organisms</taxon>
        <taxon>Kipferlia</taxon>
    </lineage>
</organism>
<feature type="transmembrane region" description="Helical" evidence="1">
    <location>
        <begin position="20"/>
        <end position="39"/>
    </location>
</feature>
<evidence type="ECO:0000313" key="3">
    <source>
        <dbReference type="Proteomes" id="UP000265618"/>
    </source>
</evidence>